<dbReference type="EMBL" id="SPDV01000009">
    <property type="protein sequence ID" value="TFI59171.1"/>
    <property type="molecule type" value="Genomic_DNA"/>
</dbReference>
<evidence type="ECO:0000313" key="3">
    <source>
        <dbReference type="Proteomes" id="UP000298213"/>
    </source>
</evidence>
<feature type="chain" id="PRO_5021506490" evidence="1">
    <location>
        <begin position="24"/>
        <end position="132"/>
    </location>
</feature>
<reference evidence="2 3" key="1">
    <citation type="submission" date="2019-03" db="EMBL/GenBank/DDBJ databases">
        <title>Genome sequence of Sphingomonas sp. 17J27-24.</title>
        <authorList>
            <person name="Kim M."/>
            <person name="Maeng S."/>
            <person name="Sathiyaraj S."/>
        </authorList>
    </citation>
    <scope>NUCLEOTIDE SEQUENCE [LARGE SCALE GENOMIC DNA]</scope>
    <source>
        <strain evidence="2 3">17J27-24</strain>
    </source>
</reference>
<name>A0A4Y8ZT25_9SPHN</name>
<dbReference type="Proteomes" id="UP000298213">
    <property type="component" value="Unassembled WGS sequence"/>
</dbReference>
<dbReference type="AlphaFoldDB" id="A0A4Y8ZT25"/>
<sequence>MKAALSAIAAGTAALALLAPAQAQTNSRERISRVVVYGSDPCPQGPDGEIVVCARRPDGERYRVPRELRDEVTADDPESTSWAAKAESLEYVGRGGIQSCSTTGPGGASGCWAEMMRAWRSDRRQPDSSQPD</sequence>
<evidence type="ECO:0000313" key="2">
    <source>
        <dbReference type="EMBL" id="TFI59171.1"/>
    </source>
</evidence>
<feature type="signal peptide" evidence="1">
    <location>
        <begin position="1"/>
        <end position="23"/>
    </location>
</feature>
<comment type="caution">
    <text evidence="2">The sequence shown here is derived from an EMBL/GenBank/DDBJ whole genome shotgun (WGS) entry which is preliminary data.</text>
</comment>
<dbReference type="RefSeq" id="WP_135084935.1">
    <property type="nucleotide sequence ID" value="NZ_SPDV01000009.1"/>
</dbReference>
<protein>
    <submittedName>
        <fullName evidence="2">Uncharacterized protein</fullName>
    </submittedName>
</protein>
<accession>A0A4Y8ZT25</accession>
<keyword evidence="3" id="KW-1185">Reference proteome</keyword>
<dbReference type="OrthoDB" id="7391233at2"/>
<proteinExistence type="predicted"/>
<organism evidence="2 3">
    <name type="scientific">Sphingomonas parva</name>
    <dbReference type="NCBI Taxonomy" id="2555898"/>
    <lineage>
        <taxon>Bacteria</taxon>
        <taxon>Pseudomonadati</taxon>
        <taxon>Pseudomonadota</taxon>
        <taxon>Alphaproteobacteria</taxon>
        <taxon>Sphingomonadales</taxon>
        <taxon>Sphingomonadaceae</taxon>
        <taxon>Sphingomonas</taxon>
    </lineage>
</organism>
<evidence type="ECO:0000256" key="1">
    <source>
        <dbReference type="SAM" id="SignalP"/>
    </source>
</evidence>
<keyword evidence="1" id="KW-0732">Signal</keyword>
<gene>
    <name evidence="2" type="ORF">E2493_06510</name>
</gene>